<comment type="subcellular location">
    <subcellularLocation>
        <location evidence="1">Nucleus</location>
    </subcellularLocation>
</comment>
<dbReference type="PANTHER" id="PTHR31001">
    <property type="entry name" value="UNCHARACTERIZED TRANSCRIPTIONAL REGULATORY PROTEIN"/>
    <property type="match status" value="1"/>
</dbReference>
<dbReference type="Pfam" id="PF04082">
    <property type="entry name" value="Fungal_trans"/>
    <property type="match status" value="1"/>
</dbReference>
<reference evidence="5" key="1">
    <citation type="journal article" date="2020" name="BMC Genomics">
        <title>Correction to: Identification and distribution of gene clusters required for synthesis of sphingolipid metabolism inhibitors in diverse species of the filamentous fungus Fusarium.</title>
        <authorList>
            <person name="Kim H.S."/>
            <person name="Lohmar J.M."/>
            <person name="Busman M."/>
            <person name="Brown D.W."/>
            <person name="Naumann T.A."/>
            <person name="Divon H.H."/>
            <person name="Lysoe E."/>
            <person name="Uhlig S."/>
            <person name="Proctor R.H."/>
        </authorList>
    </citation>
    <scope>NUCLEOTIDE SEQUENCE</scope>
    <source>
        <strain evidence="5">NRRL 20472</strain>
    </source>
</reference>
<name>A0A8H4X3C7_9HYPO</name>
<evidence type="ECO:0000259" key="4">
    <source>
        <dbReference type="SMART" id="SM00906"/>
    </source>
</evidence>
<keyword evidence="6" id="KW-1185">Reference proteome</keyword>
<keyword evidence="2" id="KW-0539">Nucleus</keyword>
<feature type="transmembrane region" description="Helical" evidence="3">
    <location>
        <begin position="442"/>
        <end position="464"/>
    </location>
</feature>
<dbReference type="EMBL" id="JABEXW010000639">
    <property type="protein sequence ID" value="KAF4960422.1"/>
    <property type="molecule type" value="Genomic_DNA"/>
</dbReference>
<keyword evidence="3" id="KW-0812">Transmembrane</keyword>
<evidence type="ECO:0000313" key="5">
    <source>
        <dbReference type="EMBL" id="KAF4960422.1"/>
    </source>
</evidence>
<dbReference type="InterPro" id="IPR050613">
    <property type="entry name" value="Sec_Metabolite_Reg"/>
</dbReference>
<gene>
    <name evidence="5" type="ORF">FSARC_10482</name>
</gene>
<dbReference type="CDD" id="cd12148">
    <property type="entry name" value="fungal_TF_MHR"/>
    <property type="match status" value="1"/>
</dbReference>
<dbReference type="Proteomes" id="UP000622797">
    <property type="component" value="Unassembled WGS sequence"/>
</dbReference>
<evidence type="ECO:0000256" key="2">
    <source>
        <dbReference type="ARBA" id="ARBA00023242"/>
    </source>
</evidence>
<dbReference type="GO" id="GO:0005634">
    <property type="term" value="C:nucleus"/>
    <property type="evidence" value="ECO:0007669"/>
    <property type="project" value="UniProtKB-SubCell"/>
</dbReference>
<dbReference type="InterPro" id="IPR007219">
    <property type="entry name" value="XnlR_reg_dom"/>
</dbReference>
<dbReference type="SMART" id="SM00906">
    <property type="entry name" value="Fungal_trans"/>
    <property type="match status" value="1"/>
</dbReference>
<evidence type="ECO:0000313" key="6">
    <source>
        <dbReference type="Proteomes" id="UP000622797"/>
    </source>
</evidence>
<keyword evidence="3" id="KW-0472">Membrane</keyword>
<dbReference type="PANTHER" id="PTHR31001:SF90">
    <property type="entry name" value="CENTROMERE DNA-BINDING PROTEIN COMPLEX CBF3 SUBUNIT B"/>
    <property type="match status" value="1"/>
</dbReference>
<sequence>MVALTPDITPENHQQLPPVLQKLTEDAFSINRSLFKNNGATPIHDVPVHKCPIGLQPSLDSQFKGHATFVCFPTSDEAQVLVNNYSEELNYMSYIVHGPSLKKRLIEVYNCGPQISAGPVVLLLAIFAFVARTWQHDDAGLAKLFPIYARAQAQANSWTVAAFNILEQCHRNSEVSLELVQGLSILNLATFYFDGLTSHGSTTLAQSIAMCRQLGLHRIDHPSDKACPQDNSGLHGVSAEVGRRVWWRLVTLDWMLATCPGPQRGTYSINPLHMAVRKPLNLDDEDLTDASESSGQAPGEPTTMFCFLERIRLSEKMRVAIDNNPLAAISSSASYQQALDIDAAIASILQDMPHSLLLGTKDWSAPFDTRSCYSVKIALQRHSLHSLLHGQRCRLHLPYLIRSAAEPSYGHSRRVALESARSIIDAEVRLKACRHGTSSARLMLGGVLFSYFCAVAVLALDLCLTMQEEIKAKQHEFEQAWRILEEARGKVSMIAEGMQILEVTMRKHDVWPLAETQQHDAEIVGYGPMASPNPAIQQDYVPFAADPEGHVPQLDDMDWDVLRWVMDVPFL</sequence>
<dbReference type="GO" id="GO:0008270">
    <property type="term" value="F:zinc ion binding"/>
    <property type="evidence" value="ECO:0007669"/>
    <property type="project" value="InterPro"/>
</dbReference>
<dbReference type="GO" id="GO:0006351">
    <property type="term" value="P:DNA-templated transcription"/>
    <property type="evidence" value="ECO:0007669"/>
    <property type="project" value="InterPro"/>
</dbReference>
<evidence type="ECO:0000256" key="3">
    <source>
        <dbReference type="SAM" id="Phobius"/>
    </source>
</evidence>
<keyword evidence="3" id="KW-1133">Transmembrane helix</keyword>
<accession>A0A8H4X3C7</accession>
<feature type="domain" description="Xylanolytic transcriptional activator regulatory" evidence="4">
    <location>
        <begin position="200"/>
        <end position="285"/>
    </location>
</feature>
<dbReference type="OrthoDB" id="3014581at2759"/>
<protein>
    <recommendedName>
        <fullName evidence="4">Xylanolytic transcriptional activator regulatory domain-containing protein</fullName>
    </recommendedName>
</protein>
<organism evidence="5 6">
    <name type="scientific">Fusarium sarcochroum</name>
    <dbReference type="NCBI Taxonomy" id="1208366"/>
    <lineage>
        <taxon>Eukaryota</taxon>
        <taxon>Fungi</taxon>
        <taxon>Dikarya</taxon>
        <taxon>Ascomycota</taxon>
        <taxon>Pezizomycotina</taxon>
        <taxon>Sordariomycetes</taxon>
        <taxon>Hypocreomycetidae</taxon>
        <taxon>Hypocreales</taxon>
        <taxon>Nectriaceae</taxon>
        <taxon>Fusarium</taxon>
        <taxon>Fusarium lateritium species complex</taxon>
    </lineage>
</organism>
<evidence type="ECO:0000256" key="1">
    <source>
        <dbReference type="ARBA" id="ARBA00004123"/>
    </source>
</evidence>
<proteinExistence type="predicted"/>
<dbReference type="GO" id="GO:0003677">
    <property type="term" value="F:DNA binding"/>
    <property type="evidence" value="ECO:0007669"/>
    <property type="project" value="InterPro"/>
</dbReference>
<comment type="caution">
    <text evidence="5">The sequence shown here is derived from an EMBL/GenBank/DDBJ whole genome shotgun (WGS) entry which is preliminary data.</text>
</comment>
<reference evidence="5" key="2">
    <citation type="submission" date="2020-05" db="EMBL/GenBank/DDBJ databases">
        <authorList>
            <person name="Kim H.-S."/>
            <person name="Proctor R.H."/>
            <person name="Brown D.W."/>
        </authorList>
    </citation>
    <scope>NUCLEOTIDE SEQUENCE</scope>
    <source>
        <strain evidence="5">NRRL 20472</strain>
    </source>
</reference>
<dbReference type="AlphaFoldDB" id="A0A8H4X3C7"/>